<keyword evidence="2" id="KW-0472">Membrane</keyword>
<dbReference type="InterPro" id="IPR007450">
    <property type="entry name" value="BamE_dom"/>
</dbReference>
<keyword evidence="6" id="KW-1185">Reference proteome</keyword>
<accession>A0A0D6PCS8</accession>
<dbReference type="RefSeq" id="WP_048877143.1">
    <property type="nucleotide sequence ID" value="NZ_BANC01000005.1"/>
</dbReference>
<dbReference type="InterPro" id="IPR037873">
    <property type="entry name" value="BamE-like"/>
</dbReference>
<dbReference type="AlphaFoldDB" id="A0A0D6PCS8"/>
<protein>
    <submittedName>
        <fullName evidence="5">Lipoprotein SmpA/OmlA</fullName>
    </submittedName>
</protein>
<evidence type="ECO:0000256" key="1">
    <source>
        <dbReference type="ARBA" id="ARBA00022729"/>
    </source>
</evidence>
<dbReference type="Proteomes" id="UP000032668">
    <property type="component" value="Unassembled WGS sequence"/>
</dbReference>
<dbReference type="Pfam" id="PF04355">
    <property type="entry name" value="BamE"/>
    <property type="match status" value="1"/>
</dbReference>
<evidence type="ECO:0000256" key="3">
    <source>
        <dbReference type="SAM" id="SignalP"/>
    </source>
</evidence>
<dbReference type="EMBL" id="BANC01000005">
    <property type="protein sequence ID" value="GAN78649.1"/>
    <property type="molecule type" value="Genomic_DNA"/>
</dbReference>
<keyword evidence="5" id="KW-0449">Lipoprotein</keyword>
<dbReference type="OrthoDB" id="7160681at2"/>
<comment type="caution">
    <text evidence="5">The sequence shown here is derived from an EMBL/GenBank/DDBJ whole genome shotgun (WGS) entry which is preliminary data.</text>
</comment>
<feature type="chain" id="PRO_5010317687" evidence="3">
    <location>
        <begin position="25"/>
        <end position="173"/>
    </location>
</feature>
<name>A0A0D6PCS8_9PROT</name>
<feature type="domain" description="Outer membrane protein assembly factor BamE" evidence="4">
    <location>
        <begin position="33"/>
        <end position="105"/>
    </location>
</feature>
<evidence type="ECO:0000256" key="2">
    <source>
        <dbReference type="ARBA" id="ARBA00023136"/>
    </source>
</evidence>
<evidence type="ECO:0000259" key="4">
    <source>
        <dbReference type="Pfam" id="PF04355"/>
    </source>
</evidence>
<proteinExistence type="predicted"/>
<dbReference type="GO" id="GO:0019867">
    <property type="term" value="C:outer membrane"/>
    <property type="evidence" value="ECO:0007669"/>
    <property type="project" value="InterPro"/>
</dbReference>
<evidence type="ECO:0000313" key="5">
    <source>
        <dbReference type="EMBL" id="GAN78649.1"/>
    </source>
</evidence>
<sequence length="173" mass="17975">MRLTKLPKSLLFCAILALPGCAVFSDSPHYRGIAVTASELKQLTPGVSQQADVQSLLGPPTFVEQFNPNNWVYVAQVTRMRIARTEGVSSQDVVVVSFNSNGTYKSYTENTLANALPVKMDGKETPVPGGTAGFFQQLIGGVGSYNPLGVTGNNSALGGTSGNIGSGGSGSGF</sequence>
<feature type="signal peptide" evidence="3">
    <location>
        <begin position="1"/>
        <end position="24"/>
    </location>
</feature>
<keyword evidence="1 3" id="KW-0732">Signal</keyword>
<reference evidence="5 6" key="1">
    <citation type="submission" date="2012-11" db="EMBL/GenBank/DDBJ databases">
        <title>Whole genome sequence of Acidocella aminolytica 101 = DSM 11237.</title>
        <authorList>
            <person name="Azuma Y."/>
            <person name="Higashiura N."/>
            <person name="Hirakawa H."/>
            <person name="Matsushita K."/>
        </authorList>
    </citation>
    <scope>NUCLEOTIDE SEQUENCE [LARGE SCALE GENOMIC DNA]</scope>
    <source>
        <strain evidence="6">101 / DSM 11237</strain>
    </source>
</reference>
<organism evidence="5 6">
    <name type="scientific">Acidocella aminolytica 101 = DSM 11237</name>
    <dbReference type="NCBI Taxonomy" id="1120923"/>
    <lineage>
        <taxon>Bacteria</taxon>
        <taxon>Pseudomonadati</taxon>
        <taxon>Pseudomonadota</taxon>
        <taxon>Alphaproteobacteria</taxon>
        <taxon>Acetobacterales</taxon>
        <taxon>Acidocellaceae</taxon>
        <taxon>Acidocella</taxon>
    </lineage>
</organism>
<gene>
    <name evidence="5" type="ORF">Aam_005_048</name>
</gene>
<evidence type="ECO:0000313" key="6">
    <source>
        <dbReference type="Proteomes" id="UP000032668"/>
    </source>
</evidence>
<dbReference type="STRING" id="1120923.SAMN02746095_00460"/>
<dbReference type="Gene3D" id="3.30.1450.10">
    <property type="match status" value="1"/>
</dbReference>